<protein>
    <submittedName>
        <fullName evidence="2">DUF1289 domain-containing protein</fullName>
    </submittedName>
</protein>
<dbReference type="Proteomes" id="UP000624419">
    <property type="component" value="Unassembled WGS sequence"/>
</dbReference>
<reference evidence="2 3" key="1">
    <citation type="submission" date="2020-04" db="EMBL/GenBank/DDBJ databases">
        <title>Salinimonas sp. HHU 13199.</title>
        <authorList>
            <person name="Cui X."/>
            <person name="Zhang D."/>
        </authorList>
    </citation>
    <scope>NUCLEOTIDE SEQUENCE [LARGE SCALE GENOMIC DNA]</scope>
    <source>
        <strain evidence="2 3">HHU 13199</strain>
    </source>
</reference>
<keyword evidence="3" id="KW-1185">Reference proteome</keyword>
<comment type="caution">
    <text evidence="2">The sequence shown here is derived from an EMBL/GenBank/DDBJ whole genome shotgun (WGS) entry which is preliminary data.</text>
</comment>
<evidence type="ECO:0000313" key="2">
    <source>
        <dbReference type="EMBL" id="MBD3586529.1"/>
    </source>
</evidence>
<dbReference type="PANTHER" id="PTHR35175:SF1">
    <property type="entry name" value="OXIDOREDUCTASE"/>
    <property type="match status" value="1"/>
</dbReference>
<dbReference type="Pfam" id="PF06945">
    <property type="entry name" value="DUF1289"/>
    <property type="match status" value="1"/>
</dbReference>
<feature type="compositionally biased region" description="Polar residues" evidence="1">
    <location>
        <begin position="81"/>
        <end position="94"/>
    </location>
</feature>
<sequence length="94" mass="10746">MTDSTSSQPAQLEFFDVPSPCIGVCQSGPRGYCKGCFRSRDERLYWLQVDAPTRRKIVAACYRRKQAALRKKRHAEKESPVSVQSQFDLFDNNS</sequence>
<organism evidence="2 3">
    <name type="scientific">Salinimonas profundi</name>
    <dbReference type="NCBI Taxonomy" id="2729140"/>
    <lineage>
        <taxon>Bacteria</taxon>
        <taxon>Pseudomonadati</taxon>
        <taxon>Pseudomonadota</taxon>
        <taxon>Gammaproteobacteria</taxon>
        <taxon>Alteromonadales</taxon>
        <taxon>Alteromonadaceae</taxon>
        <taxon>Alteromonas/Salinimonas group</taxon>
        <taxon>Salinimonas</taxon>
    </lineage>
</organism>
<accession>A0ABR8LK06</accession>
<dbReference type="RefSeq" id="WP_191025546.1">
    <property type="nucleotide sequence ID" value="NZ_JABBXD010000007.1"/>
</dbReference>
<dbReference type="InterPro" id="IPR010710">
    <property type="entry name" value="DUF1289"/>
</dbReference>
<proteinExistence type="predicted"/>
<evidence type="ECO:0000256" key="1">
    <source>
        <dbReference type="SAM" id="MobiDB-lite"/>
    </source>
</evidence>
<dbReference type="PANTHER" id="PTHR35175">
    <property type="entry name" value="DUF1289 DOMAIN-CONTAINING PROTEIN"/>
    <property type="match status" value="1"/>
</dbReference>
<evidence type="ECO:0000313" key="3">
    <source>
        <dbReference type="Proteomes" id="UP000624419"/>
    </source>
</evidence>
<feature type="region of interest" description="Disordered" evidence="1">
    <location>
        <begin position="73"/>
        <end position="94"/>
    </location>
</feature>
<name>A0ABR8LK06_9ALTE</name>
<dbReference type="EMBL" id="JABBXD010000007">
    <property type="protein sequence ID" value="MBD3586529.1"/>
    <property type="molecule type" value="Genomic_DNA"/>
</dbReference>
<gene>
    <name evidence="2" type="ORF">HHX48_12345</name>
</gene>